<dbReference type="Proteomes" id="UP000694844">
    <property type="component" value="Chromosome 6"/>
</dbReference>
<accession>A0A8B8AK84</accession>
<reference evidence="2" key="1">
    <citation type="submission" date="2025-08" db="UniProtKB">
        <authorList>
            <consortium name="RefSeq"/>
        </authorList>
    </citation>
    <scope>IDENTIFICATION</scope>
    <source>
        <tissue evidence="2">Whole sample</tissue>
    </source>
</reference>
<dbReference type="RefSeq" id="XP_022290439.1">
    <property type="nucleotide sequence ID" value="XM_022434731.1"/>
</dbReference>
<protein>
    <submittedName>
        <fullName evidence="2">Uncharacterized protein LOC111102080</fullName>
    </submittedName>
</protein>
<dbReference type="KEGG" id="cvn:111102080"/>
<name>A0A8B8AK84_CRAVI</name>
<proteinExistence type="predicted"/>
<sequence length="145" mass="16401">MAAVRIIRRNRRRRGFIPRPRVFRDRGNPLEDLEEEEVYNRYRFRPHTILFITAALHNILESDTNRNQSLPPLLQVLIFLRFAATGAHLRLVGDSLGVSESSVGRTVKCVASAIVNILCGAFISFPTGEMALKVKEGFRRVAGLK</sequence>
<evidence type="ECO:0000313" key="2">
    <source>
        <dbReference type="RefSeq" id="XP_022290439.1"/>
    </source>
</evidence>
<dbReference type="GeneID" id="111102080"/>
<evidence type="ECO:0000313" key="1">
    <source>
        <dbReference type="Proteomes" id="UP000694844"/>
    </source>
</evidence>
<dbReference type="OrthoDB" id="6773122at2759"/>
<dbReference type="AlphaFoldDB" id="A0A8B8AK84"/>
<keyword evidence="1" id="KW-1185">Reference proteome</keyword>
<organism evidence="1 2">
    <name type="scientific">Crassostrea virginica</name>
    <name type="common">Eastern oyster</name>
    <dbReference type="NCBI Taxonomy" id="6565"/>
    <lineage>
        <taxon>Eukaryota</taxon>
        <taxon>Metazoa</taxon>
        <taxon>Spiralia</taxon>
        <taxon>Lophotrochozoa</taxon>
        <taxon>Mollusca</taxon>
        <taxon>Bivalvia</taxon>
        <taxon>Autobranchia</taxon>
        <taxon>Pteriomorphia</taxon>
        <taxon>Ostreida</taxon>
        <taxon>Ostreoidea</taxon>
        <taxon>Ostreidae</taxon>
        <taxon>Crassostrea</taxon>
    </lineage>
</organism>
<gene>
    <name evidence="2" type="primary">LOC111102080</name>
</gene>